<gene>
    <name evidence="4" type="ORF">A3F84_04700</name>
</gene>
<evidence type="ECO:0000256" key="1">
    <source>
        <dbReference type="ARBA" id="ARBA00022737"/>
    </source>
</evidence>
<protein>
    <submittedName>
        <fullName evidence="4">Uncharacterized protein</fullName>
    </submittedName>
</protein>
<evidence type="ECO:0000256" key="2">
    <source>
        <dbReference type="ARBA" id="ARBA00022803"/>
    </source>
</evidence>
<keyword evidence="2 3" id="KW-0802">TPR repeat</keyword>
<evidence type="ECO:0000256" key="3">
    <source>
        <dbReference type="PROSITE-ProRule" id="PRU00339"/>
    </source>
</evidence>
<dbReference type="AlphaFoldDB" id="A0A1F6CQM4"/>
<organism evidence="4 5">
    <name type="scientific">Handelsmanbacteria sp. (strain RIFCSPLOWO2_12_FULL_64_10)</name>
    <dbReference type="NCBI Taxonomy" id="1817868"/>
    <lineage>
        <taxon>Bacteria</taxon>
        <taxon>Candidatus Handelsmaniibacteriota</taxon>
    </lineage>
</organism>
<dbReference type="InterPro" id="IPR011990">
    <property type="entry name" value="TPR-like_helical_dom_sf"/>
</dbReference>
<dbReference type="PANTHER" id="PTHR45586">
    <property type="entry name" value="TPR REPEAT-CONTAINING PROTEIN PA4667"/>
    <property type="match status" value="1"/>
</dbReference>
<comment type="caution">
    <text evidence="4">The sequence shown here is derived from an EMBL/GenBank/DDBJ whole genome shotgun (WGS) entry which is preliminary data.</text>
</comment>
<name>A0A1F6CQM4_HANXR</name>
<dbReference type="PROSITE" id="PS50005">
    <property type="entry name" value="TPR"/>
    <property type="match status" value="1"/>
</dbReference>
<sequence>MITFFLASKQSGVVRALSSFGERDRDLALEYLNRALASNPDHKPSVARLCLLRFEEGRYDLMLKVAQQYLERHPDDVKVLLYHALCLQSRGDYPEAARTYQQALNAMPPQDRAVMESLEAVASQKEQQGLERETRTASAPAGAWTDTPVLMDFWRRRDPLLITPFNERSTCGISSRGFRNSP</sequence>
<proteinExistence type="predicted"/>
<dbReference type="SUPFAM" id="SSF48452">
    <property type="entry name" value="TPR-like"/>
    <property type="match status" value="1"/>
</dbReference>
<dbReference type="Gene3D" id="1.25.40.10">
    <property type="entry name" value="Tetratricopeptide repeat domain"/>
    <property type="match status" value="1"/>
</dbReference>
<dbReference type="PANTHER" id="PTHR45586:SF1">
    <property type="entry name" value="LIPOPOLYSACCHARIDE ASSEMBLY PROTEIN B"/>
    <property type="match status" value="1"/>
</dbReference>
<feature type="repeat" description="TPR" evidence="3">
    <location>
        <begin position="77"/>
        <end position="110"/>
    </location>
</feature>
<keyword evidence="1" id="KW-0677">Repeat</keyword>
<dbReference type="InterPro" id="IPR051012">
    <property type="entry name" value="CellSynth/LPSAsmb/PSIAsmb"/>
</dbReference>
<evidence type="ECO:0000313" key="5">
    <source>
        <dbReference type="Proteomes" id="UP000178606"/>
    </source>
</evidence>
<accession>A0A1F6CQM4</accession>
<reference evidence="4 5" key="1">
    <citation type="journal article" date="2016" name="Nat. Commun.">
        <title>Thousands of microbial genomes shed light on interconnected biogeochemical processes in an aquifer system.</title>
        <authorList>
            <person name="Anantharaman K."/>
            <person name="Brown C.T."/>
            <person name="Hug L.A."/>
            <person name="Sharon I."/>
            <person name="Castelle C.J."/>
            <person name="Probst A.J."/>
            <person name="Thomas B.C."/>
            <person name="Singh A."/>
            <person name="Wilkins M.J."/>
            <person name="Karaoz U."/>
            <person name="Brodie E.L."/>
            <person name="Williams K.H."/>
            <person name="Hubbard S.S."/>
            <person name="Banfield J.F."/>
        </authorList>
    </citation>
    <scope>NUCLEOTIDE SEQUENCE [LARGE SCALE GENOMIC DNA]</scope>
    <source>
        <strain evidence="5">RIFCSPLOWO2_12_FULL_64_10</strain>
    </source>
</reference>
<dbReference type="InterPro" id="IPR019734">
    <property type="entry name" value="TPR_rpt"/>
</dbReference>
<dbReference type="Pfam" id="PF13432">
    <property type="entry name" value="TPR_16"/>
    <property type="match status" value="1"/>
</dbReference>
<dbReference type="Proteomes" id="UP000178606">
    <property type="component" value="Unassembled WGS sequence"/>
</dbReference>
<evidence type="ECO:0000313" key="4">
    <source>
        <dbReference type="EMBL" id="OGG51341.1"/>
    </source>
</evidence>
<dbReference type="EMBL" id="MFKF01000186">
    <property type="protein sequence ID" value="OGG51341.1"/>
    <property type="molecule type" value="Genomic_DNA"/>
</dbReference>